<keyword evidence="1" id="KW-0238">DNA-binding</keyword>
<reference evidence="3 4" key="1">
    <citation type="submission" date="2017-05" db="EMBL/GenBank/DDBJ databases">
        <title>Vagococcus spp. assemblies.</title>
        <authorList>
            <person name="Gulvik C.A."/>
        </authorList>
    </citation>
    <scope>NUCLEOTIDE SEQUENCE [LARGE SCALE GENOMIC DNA]</scope>
    <source>
        <strain evidence="3 4">LMG 24798</strain>
    </source>
</reference>
<dbReference type="InterPro" id="IPR001387">
    <property type="entry name" value="Cro/C1-type_HTH"/>
</dbReference>
<accession>A0A430AZG5</accession>
<sequence length="84" mass="9925">MKKTIINHVTSLLFTRKDLIKLISDNLKKLRTKHNYSQCDIAEFLKVSRQTVSRWENSKNIPDGNNLIEICKLYNISIEDIYKK</sequence>
<proteinExistence type="predicted"/>
<dbReference type="CDD" id="cd00093">
    <property type="entry name" value="HTH_XRE"/>
    <property type="match status" value="1"/>
</dbReference>
<feature type="domain" description="HTH cro/C1-type" evidence="2">
    <location>
        <begin position="27"/>
        <end position="81"/>
    </location>
</feature>
<dbReference type="AlphaFoldDB" id="A0A430AZG5"/>
<evidence type="ECO:0000256" key="1">
    <source>
        <dbReference type="ARBA" id="ARBA00023125"/>
    </source>
</evidence>
<dbReference type="PANTHER" id="PTHR46558">
    <property type="entry name" value="TRACRIPTIONAL REGULATORY PROTEIN-RELATED-RELATED"/>
    <property type="match status" value="1"/>
</dbReference>
<protein>
    <recommendedName>
        <fullName evidence="2">HTH cro/C1-type domain-containing protein</fullName>
    </recommendedName>
</protein>
<name>A0A430AZG5_9ENTE</name>
<dbReference type="Pfam" id="PF01381">
    <property type="entry name" value="HTH_3"/>
    <property type="match status" value="1"/>
</dbReference>
<keyword evidence="4" id="KW-1185">Reference proteome</keyword>
<dbReference type="SUPFAM" id="SSF47413">
    <property type="entry name" value="lambda repressor-like DNA-binding domains"/>
    <property type="match status" value="1"/>
</dbReference>
<dbReference type="Gene3D" id="1.10.260.40">
    <property type="entry name" value="lambda repressor-like DNA-binding domains"/>
    <property type="match status" value="1"/>
</dbReference>
<dbReference type="PANTHER" id="PTHR46558:SF15">
    <property type="entry name" value="HELIX-TURN-HELIX DOMAIN PROTEIN"/>
    <property type="match status" value="1"/>
</dbReference>
<dbReference type="EMBL" id="NGKC01000003">
    <property type="protein sequence ID" value="RSU13452.1"/>
    <property type="molecule type" value="Genomic_DNA"/>
</dbReference>
<evidence type="ECO:0000313" key="3">
    <source>
        <dbReference type="EMBL" id="RSU13452.1"/>
    </source>
</evidence>
<dbReference type="RefSeq" id="WP_126812823.1">
    <property type="nucleotide sequence ID" value="NZ_NGKC01000003.1"/>
</dbReference>
<evidence type="ECO:0000313" key="4">
    <source>
        <dbReference type="Proteomes" id="UP000286773"/>
    </source>
</evidence>
<dbReference type="GO" id="GO:0003677">
    <property type="term" value="F:DNA binding"/>
    <property type="evidence" value="ECO:0007669"/>
    <property type="project" value="UniProtKB-KW"/>
</dbReference>
<comment type="caution">
    <text evidence="3">The sequence shown here is derived from an EMBL/GenBank/DDBJ whole genome shotgun (WGS) entry which is preliminary data.</text>
</comment>
<dbReference type="PROSITE" id="PS50943">
    <property type="entry name" value="HTH_CROC1"/>
    <property type="match status" value="1"/>
</dbReference>
<organism evidence="3 4">
    <name type="scientific">Vagococcus acidifermentans</name>
    <dbReference type="NCBI Taxonomy" id="564710"/>
    <lineage>
        <taxon>Bacteria</taxon>
        <taxon>Bacillati</taxon>
        <taxon>Bacillota</taxon>
        <taxon>Bacilli</taxon>
        <taxon>Lactobacillales</taxon>
        <taxon>Enterococcaceae</taxon>
        <taxon>Vagococcus</taxon>
    </lineage>
</organism>
<gene>
    <name evidence="3" type="ORF">CBF27_04550</name>
</gene>
<dbReference type="OrthoDB" id="4427456at2"/>
<dbReference type="SMART" id="SM00530">
    <property type="entry name" value="HTH_XRE"/>
    <property type="match status" value="1"/>
</dbReference>
<dbReference type="InterPro" id="IPR010982">
    <property type="entry name" value="Lambda_DNA-bd_dom_sf"/>
</dbReference>
<dbReference type="Proteomes" id="UP000286773">
    <property type="component" value="Unassembled WGS sequence"/>
</dbReference>
<evidence type="ECO:0000259" key="2">
    <source>
        <dbReference type="PROSITE" id="PS50943"/>
    </source>
</evidence>